<proteinExistence type="predicted"/>
<comment type="caution">
    <text evidence="1">The sequence shown here is derived from an EMBL/GenBank/DDBJ whole genome shotgun (WGS) entry which is preliminary data.</text>
</comment>
<gene>
    <name evidence="1" type="ORF">Rt10032_c07g3166</name>
</gene>
<dbReference type="OrthoDB" id="2530202at2759"/>
<dbReference type="EMBL" id="BJWK01000007">
    <property type="protein sequence ID" value="GEM09149.1"/>
    <property type="molecule type" value="Genomic_DNA"/>
</dbReference>
<organism evidence="1 2">
    <name type="scientific">Rhodotorula toruloides</name>
    <name type="common">Yeast</name>
    <name type="synonym">Rhodosporidium toruloides</name>
    <dbReference type="NCBI Taxonomy" id="5286"/>
    <lineage>
        <taxon>Eukaryota</taxon>
        <taxon>Fungi</taxon>
        <taxon>Dikarya</taxon>
        <taxon>Basidiomycota</taxon>
        <taxon>Pucciniomycotina</taxon>
        <taxon>Microbotryomycetes</taxon>
        <taxon>Sporidiobolales</taxon>
        <taxon>Sporidiobolaceae</taxon>
        <taxon>Rhodotorula</taxon>
    </lineage>
</organism>
<reference evidence="1 2" key="1">
    <citation type="submission" date="2019-07" db="EMBL/GenBank/DDBJ databases">
        <title>Rhodotorula toruloides NBRC10032 genome sequencing.</title>
        <authorList>
            <person name="Shida Y."/>
            <person name="Takaku H."/>
            <person name="Ogasawara W."/>
            <person name="Mori K."/>
        </authorList>
    </citation>
    <scope>NUCLEOTIDE SEQUENCE [LARGE SCALE GENOMIC DNA]</scope>
    <source>
        <strain evidence="1 2">NBRC10032</strain>
    </source>
</reference>
<protein>
    <submittedName>
        <fullName evidence="1">Proteophosphoglycan 5</fullName>
    </submittedName>
</protein>
<name>A0A511KFJ3_RHOTO</name>
<dbReference type="Proteomes" id="UP000321518">
    <property type="component" value="Unassembled WGS sequence"/>
</dbReference>
<dbReference type="AlphaFoldDB" id="A0A511KFJ3"/>
<evidence type="ECO:0000313" key="2">
    <source>
        <dbReference type="Proteomes" id="UP000321518"/>
    </source>
</evidence>
<evidence type="ECO:0000313" key="1">
    <source>
        <dbReference type="EMBL" id="GEM09149.1"/>
    </source>
</evidence>
<sequence length="397" mass="44843">MRTVWKDARKRSGISRLAAPGITVYQHTRLMFGCCQGRGKSKIKGDWVLGIRCCPSCSKAFICDRRDASPAHKASLEIAPYSQMDSNGGERKMQHFSKTDLRCVTHMLNGVVNAQPLALQNTRERGPQDDTLDWVTQSIPSPSFKFRGFSGLGAPRTKAQFIVALVSLTKKRVEDGERMLKWFDTHFDFPDWRDHPTMSVAKELTDSIELDAILSTRRCLQSQNLLRMERAPLRRIVSDEYTRLVKDVESVRQDLFDPVPALDEFHALPPVQALFHIDSVEQKTNDFAVIANGLALRETPPASAETLVSAEPQGQLLPVADMQEVLDQPDLFKDEILPRAISLFACWQCNLRDPLNVILHHNCQCRRPTSLRPGSYYIYAEDVKATIEVILSPNKDL</sequence>
<accession>A0A511KFJ3</accession>